<dbReference type="AlphaFoldDB" id="A0AAV9RMY6"/>
<accession>A0AAV9RMY6</accession>
<evidence type="ECO:0000313" key="2">
    <source>
        <dbReference type="EMBL" id="KAK5610370.1"/>
    </source>
</evidence>
<comment type="caution">
    <text evidence="2">The sequence shown here is derived from an EMBL/GenBank/DDBJ whole genome shotgun (WGS) entry which is preliminary data.</text>
</comment>
<organism evidence="2 3">
    <name type="scientific">Crenichthys baileyi</name>
    <name type="common">White River springfish</name>
    <dbReference type="NCBI Taxonomy" id="28760"/>
    <lineage>
        <taxon>Eukaryota</taxon>
        <taxon>Metazoa</taxon>
        <taxon>Chordata</taxon>
        <taxon>Craniata</taxon>
        <taxon>Vertebrata</taxon>
        <taxon>Euteleostomi</taxon>
        <taxon>Actinopterygii</taxon>
        <taxon>Neopterygii</taxon>
        <taxon>Teleostei</taxon>
        <taxon>Neoteleostei</taxon>
        <taxon>Acanthomorphata</taxon>
        <taxon>Ovalentaria</taxon>
        <taxon>Atherinomorphae</taxon>
        <taxon>Cyprinodontiformes</taxon>
        <taxon>Goodeidae</taxon>
        <taxon>Crenichthys</taxon>
    </lineage>
</organism>
<reference evidence="2 3" key="1">
    <citation type="submission" date="2021-06" db="EMBL/GenBank/DDBJ databases">
        <authorList>
            <person name="Palmer J.M."/>
        </authorList>
    </citation>
    <scope>NUCLEOTIDE SEQUENCE [LARGE SCALE GENOMIC DNA]</scope>
    <source>
        <strain evidence="2 3">MEX-2019</strain>
        <tissue evidence="2">Muscle</tissue>
    </source>
</reference>
<feature type="region of interest" description="Disordered" evidence="1">
    <location>
        <begin position="1"/>
        <end position="143"/>
    </location>
</feature>
<name>A0AAV9RMY6_9TELE</name>
<dbReference type="EMBL" id="JAHHUM010001582">
    <property type="protein sequence ID" value="KAK5610370.1"/>
    <property type="molecule type" value="Genomic_DNA"/>
</dbReference>
<protein>
    <submittedName>
        <fullName evidence="2">Uncharacterized protein</fullName>
    </submittedName>
</protein>
<feature type="compositionally biased region" description="Pro residues" evidence="1">
    <location>
        <begin position="117"/>
        <end position="126"/>
    </location>
</feature>
<gene>
    <name evidence="2" type="ORF">CRENBAI_005882</name>
</gene>
<feature type="compositionally biased region" description="Polar residues" evidence="1">
    <location>
        <begin position="25"/>
        <end position="36"/>
    </location>
</feature>
<feature type="compositionally biased region" description="Pro residues" evidence="1">
    <location>
        <begin position="1"/>
        <end position="15"/>
    </location>
</feature>
<evidence type="ECO:0000256" key="1">
    <source>
        <dbReference type="SAM" id="MobiDB-lite"/>
    </source>
</evidence>
<feature type="compositionally biased region" description="Basic residues" evidence="1">
    <location>
        <begin position="45"/>
        <end position="54"/>
    </location>
</feature>
<feature type="compositionally biased region" description="Polar residues" evidence="1">
    <location>
        <begin position="88"/>
        <end position="105"/>
    </location>
</feature>
<dbReference type="Proteomes" id="UP001311232">
    <property type="component" value="Unassembled WGS sequence"/>
</dbReference>
<keyword evidence="3" id="KW-1185">Reference proteome</keyword>
<proteinExistence type="predicted"/>
<evidence type="ECO:0000313" key="3">
    <source>
        <dbReference type="Proteomes" id="UP001311232"/>
    </source>
</evidence>
<sequence length="143" mass="15612">MWGTKPPNPATPPPSAAQAKPGIQSPRQPGAPTNSRPKNRDVHRSPNKPGRRRPIAAEEPSNPPPSTEIATPLCARPQVAPEPRPEPTHTSQKQQQPRQAWQSMDQYPINARCPNTPITPPTPPCQPYRHPRAASKCSVTKSP</sequence>